<dbReference type="PROSITE" id="PS51225">
    <property type="entry name" value="MARVEL"/>
    <property type="match status" value="1"/>
</dbReference>
<name>G1Q0K3_MYOLU</name>
<reference evidence="10 11" key="1">
    <citation type="journal article" date="2011" name="Nature">
        <title>A high-resolution map of human evolutionary constraint using 29 mammals.</title>
        <authorList>
            <person name="Lindblad-Toh K."/>
            <person name="Garber M."/>
            <person name="Zuk O."/>
            <person name="Lin M.F."/>
            <person name="Parker B.J."/>
            <person name="Washietl S."/>
            <person name="Kheradpour P."/>
            <person name="Ernst J."/>
            <person name="Jordan G."/>
            <person name="Mauceli E."/>
            <person name="Ward L.D."/>
            <person name="Lowe C.B."/>
            <person name="Holloway A.K."/>
            <person name="Clamp M."/>
            <person name="Gnerre S."/>
            <person name="Alfoldi J."/>
            <person name="Beal K."/>
            <person name="Chang J."/>
            <person name="Clawson H."/>
            <person name="Cuff J."/>
            <person name="Di Palma F."/>
            <person name="Fitzgerald S."/>
            <person name="Flicek P."/>
            <person name="Guttman M."/>
            <person name="Hubisz M.J."/>
            <person name="Jaffe D.B."/>
            <person name="Jungreis I."/>
            <person name="Kent W.J."/>
            <person name="Kostka D."/>
            <person name="Lara M."/>
            <person name="Martins A.L."/>
            <person name="Massingham T."/>
            <person name="Moltke I."/>
            <person name="Raney B.J."/>
            <person name="Rasmussen M.D."/>
            <person name="Robinson J."/>
            <person name="Stark A."/>
            <person name="Vilella A.J."/>
            <person name="Wen J."/>
            <person name="Xie X."/>
            <person name="Zody M.C."/>
            <person name="Baldwin J."/>
            <person name="Bloom T."/>
            <person name="Chin C.W."/>
            <person name="Heiman D."/>
            <person name="Nicol R."/>
            <person name="Nusbaum C."/>
            <person name="Young S."/>
            <person name="Wilkinson J."/>
            <person name="Worley K.C."/>
            <person name="Kovar C.L."/>
            <person name="Muzny D.M."/>
            <person name="Gibbs R.A."/>
            <person name="Cree A."/>
            <person name="Dihn H.H."/>
            <person name="Fowler G."/>
            <person name="Jhangiani S."/>
            <person name="Joshi V."/>
            <person name="Lee S."/>
            <person name="Lewis L.R."/>
            <person name="Nazareth L.V."/>
            <person name="Okwuonu G."/>
            <person name="Santibanez J."/>
            <person name="Warren W.C."/>
            <person name="Mardis E.R."/>
            <person name="Weinstock G.M."/>
            <person name="Wilson R.K."/>
            <person name="Delehaunty K."/>
            <person name="Dooling D."/>
            <person name="Fronik C."/>
            <person name="Fulton L."/>
            <person name="Fulton B."/>
            <person name="Graves T."/>
            <person name="Minx P."/>
            <person name="Sodergren E."/>
            <person name="Birney E."/>
            <person name="Margulies E.H."/>
            <person name="Herrero J."/>
            <person name="Green E.D."/>
            <person name="Haussler D."/>
            <person name="Siepel A."/>
            <person name="Goldman N."/>
            <person name="Pollard K.S."/>
            <person name="Pedersen J.S."/>
            <person name="Lander E.S."/>
            <person name="Kellis M."/>
        </authorList>
    </citation>
    <scope>NUCLEOTIDE SEQUENCE [LARGE SCALE GENOMIC DNA]</scope>
</reference>
<keyword evidence="2 7" id="KW-0812">Transmembrane</keyword>
<evidence type="ECO:0000256" key="8">
    <source>
        <dbReference type="SAM" id="Phobius"/>
    </source>
</evidence>
<sequence length="135" mass="15154">MVDPQRTSSPSFGTTFTNFLRTQKAVLLIAEIIFCIVVLCVFRDAEYYNLSRAELVLGIFFFIIYSGGLQNNIPWISWPWCDFLRSFVAAILYLLASIPALSVKESSSATIEGVMGIFAVCLFGYDTVISFPLRQ</sequence>
<dbReference type="PANTHER" id="PTHR22776:SF4">
    <property type="entry name" value="PROTEOLIPID PROTEIN 2"/>
    <property type="match status" value="1"/>
</dbReference>
<reference evidence="10" key="3">
    <citation type="submission" date="2025-09" db="UniProtKB">
        <authorList>
            <consortium name="Ensembl"/>
        </authorList>
    </citation>
    <scope>IDENTIFICATION</scope>
</reference>
<evidence type="ECO:0000259" key="9">
    <source>
        <dbReference type="PROSITE" id="PS51225"/>
    </source>
</evidence>
<feature type="transmembrane region" description="Helical" evidence="8">
    <location>
        <begin position="25"/>
        <end position="43"/>
    </location>
</feature>
<evidence type="ECO:0000256" key="1">
    <source>
        <dbReference type="ARBA" id="ARBA00004141"/>
    </source>
</evidence>
<feature type="transmembrane region" description="Helical" evidence="8">
    <location>
        <begin position="55"/>
        <end position="77"/>
    </location>
</feature>
<dbReference type="eggNOG" id="KOG4788">
    <property type="taxonomic scope" value="Eukaryota"/>
</dbReference>
<dbReference type="HOGENOM" id="CLU_108546_4_0_1"/>
<evidence type="ECO:0000256" key="6">
    <source>
        <dbReference type="ARBA" id="ARBA00039459"/>
    </source>
</evidence>
<organism evidence="10 11">
    <name type="scientific">Myotis lucifugus</name>
    <name type="common">Little brown bat</name>
    <dbReference type="NCBI Taxonomy" id="59463"/>
    <lineage>
        <taxon>Eukaryota</taxon>
        <taxon>Metazoa</taxon>
        <taxon>Chordata</taxon>
        <taxon>Craniata</taxon>
        <taxon>Vertebrata</taxon>
        <taxon>Euteleostomi</taxon>
        <taxon>Mammalia</taxon>
        <taxon>Eutheria</taxon>
        <taxon>Laurasiatheria</taxon>
        <taxon>Chiroptera</taxon>
        <taxon>Yangochiroptera</taxon>
        <taxon>Vespertilionidae</taxon>
        <taxon>Myotis</taxon>
    </lineage>
</organism>
<evidence type="ECO:0000256" key="5">
    <source>
        <dbReference type="ARBA" id="ARBA00037152"/>
    </source>
</evidence>
<dbReference type="OMA" id="NIPWISW"/>
<dbReference type="InParanoid" id="G1Q0K3"/>
<dbReference type="GO" id="GO:0016020">
    <property type="term" value="C:membrane"/>
    <property type="evidence" value="ECO:0007669"/>
    <property type="project" value="UniProtKB-SubCell"/>
</dbReference>
<evidence type="ECO:0000256" key="7">
    <source>
        <dbReference type="PROSITE-ProRule" id="PRU00581"/>
    </source>
</evidence>
<dbReference type="InterPro" id="IPR050578">
    <property type="entry name" value="MARVEL-CKLF_proteins"/>
</dbReference>
<dbReference type="EMBL" id="AAPE02034180">
    <property type="status" value="NOT_ANNOTATED_CDS"/>
    <property type="molecule type" value="Genomic_DNA"/>
</dbReference>
<reference evidence="10" key="2">
    <citation type="submission" date="2025-08" db="UniProtKB">
        <authorList>
            <consortium name="Ensembl"/>
        </authorList>
    </citation>
    <scope>IDENTIFICATION</scope>
</reference>
<accession>G1Q0K3</accession>
<dbReference type="InterPro" id="IPR008253">
    <property type="entry name" value="Marvel"/>
</dbReference>
<keyword evidence="11" id="KW-1185">Reference proteome</keyword>
<evidence type="ECO:0000313" key="10">
    <source>
        <dbReference type="Ensembl" id="ENSMLUP00000017235.1"/>
    </source>
</evidence>
<feature type="domain" description="MARVEL" evidence="9">
    <location>
        <begin position="19"/>
        <end position="135"/>
    </location>
</feature>
<evidence type="ECO:0000256" key="3">
    <source>
        <dbReference type="ARBA" id="ARBA00022989"/>
    </source>
</evidence>
<proteinExistence type="predicted"/>
<gene>
    <name evidence="10" type="primary">LOC102425691</name>
</gene>
<feature type="transmembrane region" description="Helical" evidence="8">
    <location>
        <begin position="113"/>
        <end position="133"/>
    </location>
</feature>
<comment type="subcellular location">
    <subcellularLocation>
        <location evidence="1">Membrane</location>
        <topology evidence="1">Multi-pass membrane protein</topology>
    </subcellularLocation>
</comment>
<evidence type="ECO:0000256" key="2">
    <source>
        <dbReference type="ARBA" id="ARBA00022692"/>
    </source>
</evidence>
<keyword evidence="4 7" id="KW-0472">Membrane</keyword>
<dbReference type="GeneTree" id="ENSGT00940000158528"/>
<dbReference type="Ensembl" id="ENSMLUT00000025839.1">
    <property type="protein sequence ID" value="ENSMLUP00000017235.1"/>
    <property type="gene ID" value="ENSMLUG00000025553.1"/>
</dbReference>
<comment type="function">
    <text evidence="5">May play a role in cell differentiation in the intestinal epithelium.</text>
</comment>
<dbReference type="STRING" id="59463.ENSMLUP00000017235"/>
<evidence type="ECO:0000313" key="11">
    <source>
        <dbReference type="Proteomes" id="UP000001074"/>
    </source>
</evidence>
<dbReference type="PANTHER" id="PTHR22776">
    <property type="entry name" value="MARVEL-CONTAINING POTENTIAL LIPID RAFT-ASSOCIATED PROTEIN"/>
    <property type="match status" value="1"/>
</dbReference>
<protein>
    <recommendedName>
        <fullName evidence="6">Proteolipid protein 2</fullName>
    </recommendedName>
</protein>
<keyword evidence="3 8" id="KW-1133">Transmembrane helix</keyword>
<dbReference type="AlphaFoldDB" id="G1Q0K3"/>
<dbReference type="Proteomes" id="UP000001074">
    <property type="component" value="Unassembled WGS sequence"/>
</dbReference>
<evidence type="ECO:0000256" key="4">
    <source>
        <dbReference type="ARBA" id="ARBA00023136"/>
    </source>
</evidence>